<feature type="binding site" evidence="3">
    <location>
        <begin position="112"/>
        <end position="114"/>
    </location>
    <ligand>
        <name>acetyl-CoA</name>
        <dbReference type="ChEBI" id="CHEBI:57288"/>
    </ligand>
</feature>
<evidence type="ECO:0000259" key="5">
    <source>
        <dbReference type="Pfam" id="PF17668"/>
    </source>
</evidence>
<keyword evidence="2 3" id="KW-0012">Acyltransferase</keyword>
<dbReference type="InterPro" id="IPR051554">
    <property type="entry name" value="Acetyltransferase_Eis"/>
</dbReference>
<evidence type="ECO:0000313" key="6">
    <source>
        <dbReference type="EMBL" id="KAB1656331.1"/>
    </source>
</evidence>
<feature type="domain" description="Eis-like acetyltransferase" evidence="5">
    <location>
        <begin position="218"/>
        <end position="321"/>
    </location>
</feature>
<dbReference type="InterPro" id="IPR025559">
    <property type="entry name" value="Eis_dom"/>
</dbReference>
<dbReference type="GO" id="GO:0030649">
    <property type="term" value="P:aminoglycoside antibiotic catabolic process"/>
    <property type="evidence" value="ECO:0007669"/>
    <property type="project" value="TreeGrafter"/>
</dbReference>
<dbReference type="InterPro" id="IPR036527">
    <property type="entry name" value="SCP2_sterol-bd_dom_sf"/>
</dbReference>
<evidence type="ECO:0000256" key="2">
    <source>
        <dbReference type="ARBA" id="ARBA00023315"/>
    </source>
</evidence>
<keyword evidence="1 3" id="KW-0808">Transferase</keyword>
<dbReference type="Pfam" id="PF13527">
    <property type="entry name" value="Acetyltransf_9"/>
    <property type="match status" value="1"/>
</dbReference>
<feature type="binding site" evidence="3">
    <location>
        <begin position="120"/>
        <end position="125"/>
    </location>
    <ligand>
        <name>acetyl-CoA</name>
        <dbReference type="ChEBI" id="CHEBI:57288"/>
    </ligand>
</feature>
<dbReference type="InterPro" id="IPR016181">
    <property type="entry name" value="Acyl_CoA_acyltransferase"/>
</dbReference>
<gene>
    <name evidence="6" type="ORF">F8O01_10715</name>
</gene>
<feature type="active site" description="Proton acceptor; via carboxylate" evidence="3">
    <location>
        <position position="440"/>
    </location>
</feature>
<reference evidence="6 7" key="1">
    <citation type="submission" date="2019-09" db="EMBL/GenBank/DDBJ databases">
        <title>Phylogeny of genus Pseudoclavibacter and closely related genus.</title>
        <authorList>
            <person name="Li Y."/>
        </authorList>
    </citation>
    <scope>NUCLEOTIDE SEQUENCE [LARGE SCALE GENOMIC DNA]</scope>
    <source>
        <strain evidence="6 7">DSM 23821</strain>
    </source>
</reference>
<comment type="similarity">
    <text evidence="3">Belongs to the acetyltransferase Eis family.</text>
</comment>
<accession>A0A7J5BQR3</accession>
<evidence type="ECO:0000256" key="3">
    <source>
        <dbReference type="HAMAP-Rule" id="MF_01812"/>
    </source>
</evidence>
<proteinExistence type="inferred from homology"/>
<dbReference type="EMBL" id="WBJZ01000012">
    <property type="protein sequence ID" value="KAB1656331.1"/>
    <property type="molecule type" value="Genomic_DNA"/>
</dbReference>
<sequence>MDRSERSKTIPIDERSATRLADTGLRYGLVDVADETTFDAWLQAVSRGFHGERDDAAALARTREALAERRITGVWDDTAPVPIDPVATVASWIGEITLSPGRTIESWAVSEVSVSPTHRRRGIARNLLEGELRTAAAAGLAAAMLTVSESTIYGRFGFGPATLGATYQVETARATWRGPVAPGRIDHVTPQDAAALLATLHDRARLQVPGDTNAYPALWARMTGAVGDPAKTAPIRSVRYASADAEVTGVAVYRLRANEHDFTKHTVEIEALVTVDDEAYAALWRYFLELDLVESVSVEVRAPGEPLRWMIGDFRAVTERVIDHEWLRVLDVPAVLGGRDYAASGRIVLDVADSLGFAAGTWLLVADEAGTGVVTRLDAVPHATPVLELDVAELGSLVLGTVTAETLVRAGRITPRAAGDAAVADRLFRPARTPWLSTWY</sequence>
<dbReference type="RefSeq" id="WP_158040857.1">
    <property type="nucleotide sequence ID" value="NZ_JACCFV010000001.1"/>
</dbReference>
<dbReference type="Gene3D" id="3.40.630.30">
    <property type="match status" value="2"/>
</dbReference>
<dbReference type="HAMAP" id="MF_01812">
    <property type="entry name" value="Eis"/>
    <property type="match status" value="1"/>
</dbReference>
<dbReference type="Pfam" id="PF13530">
    <property type="entry name" value="SCP2_2"/>
    <property type="match status" value="1"/>
</dbReference>
<dbReference type="InterPro" id="IPR022902">
    <property type="entry name" value="NAcTrfase_Eis"/>
</dbReference>
<dbReference type="SUPFAM" id="SSF55718">
    <property type="entry name" value="SCP-like"/>
    <property type="match status" value="1"/>
</dbReference>
<evidence type="ECO:0000259" key="4">
    <source>
        <dbReference type="Pfam" id="PF13530"/>
    </source>
</evidence>
<dbReference type="PANTHER" id="PTHR37817">
    <property type="entry name" value="N-ACETYLTRANSFERASE EIS"/>
    <property type="match status" value="1"/>
</dbReference>
<dbReference type="GO" id="GO:0034069">
    <property type="term" value="F:aminoglycoside N-acetyltransferase activity"/>
    <property type="evidence" value="ECO:0007669"/>
    <property type="project" value="TreeGrafter"/>
</dbReference>
<feature type="binding site" evidence="3">
    <location>
        <begin position="148"/>
        <end position="149"/>
    </location>
    <ligand>
        <name>acetyl-CoA</name>
        <dbReference type="ChEBI" id="CHEBI:57288"/>
    </ligand>
</feature>
<evidence type="ECO:0000256" key="1">
    <source>
        <dbReference type="ARBA" id="ARBA00022679"/>
    </source>
</evidence>
<dbReference type="Proteomes" id="UP000467240">
    <property type="component" value="Unassembled WGS sequence"/>
</dbReference>
<feature type="domain" description="Enhanced intracellular survival protein" evidence="4">
    <location>
        <begin position="332"/>
        <end position="437"/>
    </location>
</feature>
<organism evidence="6 7">
    <name type="scientific">Pseudoclavibacter chungangensis</name>
    <dbReference type="NCBI Taxonomy" id="587635"/>
    <lineage>
        <taxon>Bacteria</taxon>
        <taxon>Bacillati</taxon>
        <taxon>Actinomycetota</taxon>
        <taxon>Actinomycetes</taxon>
        <taxon>Micrococcales</taxon>
        <taxon>Microbacteriaceae</taxon>
        <taxon>Pseudoclavibacter</taxon>
    </lineage>
</organism>
<dbReference type="SUPFAM" id="SSF55729">
    <property type="entry name" value="Acyl-CoA N-acyltransferases (Nat)"/>
    <property type="match status" value="1"/>
</dbReference>
<feature type="active site" description="Proton donor" evidence="3">
    <location>
        <position position="153"/>
    </location>
</feature>
<dbReference type="OrthoDB" id="8399956at2"/>
<dbReference type="InterPro" id="IPR041380">
    <property type="entry name" value="Acetyltransf_17"/>
</dbReference>
<dbReference type="PANTHER" id="PTHR37817:SF1">
    <property type="entry name" value="N-ACETYLTRANSFERASE EIS"/>
    <property type="match status" value="1"/>
</dbReference>
<name>A0A7J5BQR3_9MICO</name>
<dbReference type="Pfam" id="PF17668">
    <property type="entry name" value="Acetyltransf_17"/>
    <property type="match status" value="1"/>
</dbReference>
<comment type="caution">
    <text evidence="6">The sequence shown here is derived from an EMBL/GenBank/DDBJ whole genome shotgun (WGS) entry which is preliminary data.</text>
</comment>
<protein>
    <submittedName>
        <fullName evidence="6">GNAT family N-acetyltransferase</fullName>
    </submittedName>
</protein>
<dbReference type="Gene3D" id="3.30.1050.10">
    <property type="entry name" value="SCP2 sterol-binding domain"/>
    <property type="match status" value="1"/>
</dbReference>
<evidence type="ECO:0000313" key="7">
    <source>
        <dbReference type="Proteomes" id="UP000467240"/>
    </source>
</evidence>
<dbReference type="AlphaFoldDB" id="A0A7J5BQR3"/>
<keyword evidence="7" id="KW-1185">Reference proteome</keyword>
<comment type="subunit">
    <text evidence="3">Homohexamer; trimer of dimers.</text>
</comment>